<dbReference type="AlphaFoldDB" id="A0A090X9C4"/>
<organism evidence="2">
    <name type="scientific">Ixodes ricinus</name>
    <name type="common">Common tick</name>
    <name type="synonym">Acarus ricinus</name>
    <dbReference type="NCBI Taxonomy" id="34613"/>
    <lineage>
        <taxon>Eukaryota</taxon>
        <taxon>Metazoa</taxon>
        <taxon>Ecdysozoa</taxon>
        <taxon>Arthropoda</taxon>
        <taxon>Chelicerata</taxon>
        <taxon>Arachnida</taxon>
        <taxon>Acari</taxon>
        <taxon>Parasitiformes</taxon>
        <taxon>Ixodida</taxon>
        <taxon>Ixodoidea</taxon>
        <taxon>Ixodidae</taxon>
        <taxon>Ixodinae</taxon>
        <taxon>Ixodes</taxon>
    </lineage>
</organism>
<name>A0A090X9C4_IXORI</name>
<protein>
    <submittedName>
        <fullName evidence="2">Putative secreted protein</fullName>
    </submittedName>
</protein>
<reference evidence="2" key="1">
    <citation type="journal article" date="2015" name="PLoS Negl. Trop. Dis.">
        <title>Deep Sequencing Analysis of the Ixodes ricinus Haemocytome.</title>
        <authorList>
            <person name="Kotsyfakis M."/>
            <person name="Kopacek P."/>
            <person name="Franta Z."/>
            <person name="Pedra J.H."/>
            <person name="Ribeiro J.M."/>
        </authorList>
    </citation>
    <scope>NUCLEOTIDE SEQUENCE</scope>
</reference>
<evidence type="ECO:0000313" key="2">
    <source>
        <dbReference type="EMBL" id="JAC93281.1"/>
    </source>
</evidence>
<keyword evidence="1" id="KW-0732">Signal</keyword>
<accession>A0A090X9C4</accession>
<sequence>MKAPLGVVVLLACAVQWPRGILAAEECELRGAAKCFKNLFDVMNDNMPHLAQEEDSALDGQIDTIIGHLPAPPNCFGPSAEQCATAAEKEYFTRARLNYEKFRQEIVHKSSFKELIRAFKRYDGERFKACVPKITLNFFSVPLKTSKTDIKKLTDDAVEATRTCLVPQGTCPESAKPGKEVAERLLVAFQDAWSKDVNGGTGSRLSPSQWSALVLLVPLVAHGLL</sequence>
<evidence type="ECO:0000256" key="1">
    <source>
        <dbReference type="SAM" id="SignalP"/>
    </source>
</evidence>
<feature type="signal peptide" evidence="1">
    <location>
        <begin position="1"/>
        <end position="23"/>
    </location>
</feature>
<dbReference type="EMBL" id="GBIH01001429">
    <property type="protein sequence ID" value="JAC93281.1"/>
    <property type="molecule type" value="mRNA"/>
</dbReference>
<feature type="chain" id="PRO_5001866630" evidence="1">
    <location>
        <begin position="24"/>
        <end position="225"/>
    </location>
</feature>
<proteinExistence type="evidence at transcript level"/>